<organism evidence="4 5">
    <name type="scientific">Coccomyxa subellipsoidea (strain C-169)</name>
    <name type="common">Green microalga</name>
    <dbReference type="NCBI Taxonomy" id="574566"/>
    <lineage>
        <taxon>Eukaryota</taxon>
        <taxon>Viridiplantae</taxon>
        <taxon>Chlorophyta</taxon>
        <taxon>core chlorophytes</taxon>
        <taxon>Trebouxiophyceae</taxon>
        <taxon>Trebouxiophyceae incertae sedis</taxon>
        <taxon>Coccomyxaceae</taxon>
        <taxon>Coccomyxa</taxon>
        <taxon>Coccomyxa subellipsoidea</taxon>
    </lineage>
</organism>
<accession>I0YNT1</accession>
<dbReference type="SUPFAM" id="SSF53474">
    <property type="entry name" value="alpha/beta-Hydrolases"/>
    <property type="match status" value="1"/>
</dbReference>
<gene>
    <name evidence="4" type="ORF">COCSUDRAFT_67454</name>
</gene>
<dbReference type="Gene3D" id="3.40.50.1820">
    <property type="entry name" value="alpha/beta hydrolase"/>
    <property type="match status" value="1"/>
</dbReference>
<comment type="similarity">
    <text evidence="1">Belongs to the 'GDXG' lipolytic enzyme family.</text>
</comment>
<name>I0YNT1_COCSC</name>
<dbReference type="Proteomes" id="UP000007264">
    <property type="component" value="Unassembled WGS sequence"/>
</dbReference>
<proteinExistence type="inferred from homology"/>
<dbReference type="GeneID" id="17038019"/>
<dbReference type="STRING" id="574566.I0YNT1"/>
<dbReference type="PROSITE" id="PS01173">
    <property type="entry name" value="LIPASE_GDXG_HIS"/>
    <property type="match status" value="1"/>
</dbReference>
<dbReference type="PANTHER" id="PTHR48081:SF8">
    <property type="entry name" value="ALPHA_BETA HYDROLASE FOLD-3 DOMAIN-CONTAINING PROTEIN-RELATED"/>
    <property type="match status" value="1"/>
</dbReference>
<dbReference type="InterPro" id="IPR002168">
    <property type="entry name" value="Lipase_GDXG_HIS_AS"/>
</dbReference>
<evidence type="ECO:0000256" key="2">
    <source>
        <dbReference type="ARBA" id="ARBA00022801"/>
    </source>
</evidence>
<comment type="caution">
    <text evidence="4">The sequence shown here is derived from an EMBL/GenBank/DDBJ whole genome shotgun (WGS) entry which is preliminary data.</text>
</comment>
<sequence>MADADLALKTEMSLSEQRALMDTDLPMLFDTLDKIYRVTDVKVLGAACDIPVRVYQPSEEAPSQVLVYFHGGGFTMGSIKSHDAVCRRLTSTSQALVASVEYRLAPEDPYPAGLDDCCTAAQWVYEHAPELGVRPGRFSFGVAGDSAGANLAACLALRARETSFPCLDYQILICPVLRHIFEPLTGSHLDFKDGPVVTAESGLASLCAYLGDVDKYSRDPAIFPLEAADLSGLPPALVIVSDRDILRDDGVLYAERLQEAGVDAQLQEFETGHVMMIYAPNANPDMSQRSYQAIADFMQGH</sequence>
<feature type="domain" description="Alpha/beta hydrolase fold-3" evidence="3">
    <location>
        <begin position="66"/>
        <end position="271"/>
    </location>
</feature>
<dbReference type="EMBL" id="AGSI01000016">
    <property type="protein sequence ID" value="EIE20050.1"/>
    <property type="molecule type" value="Genomic_DNA"/>
</dbReference>
<evidence type="ECO:0000313" key="5">
    <source>
        <dbReference type="Proteomes" id="UP000007264"/>
    </source>
</evidence>
<dbReference type="InterPro" id="IPR013094">
    <property type="entry name" value="AB_hydrolase_3"/>
</dbReference>
<dbReference type="InterPro" id="IPR029058">
    <property type="entry name" value="AB_hydrolase_fold"/>
</dbReference>
<keyword evidence="5" id="KW-1185">Reference proteome</keyword>
<dbReference type="RefSeq" id="XP_005644594.1">
    <property type="nucleotide sequence ID" value="XM_005644537.1"/>
</dbReference>
<reference evidence="4 5" key="1">
    <citation type="journal article" date="2012" name="Genome Biol.">
        <title>The genome of the polar eukaryotic microalga coccomyxa subellipsoidea reveals traits of cold adaptation.</title>
        <authorList>
            <person name="Blanc G."/>
            <person name="Agarkova I."/>
            <person name="Grimwood J."/>
            <person name="Kuo A."/>
            <person name="Brueggeman A."/>
            <person name="Dunigan D."/>
            <person name="Gurnon J."/>
            <person name="Ladunga I."/>
            <person name="Lindquist E."/>
            <person name="Lucas S."/>
            <person name="Pangilinan J."/>
            <person name="Proschold T."/>
            <person name="Salamov A."/>
            <person name="Schmutz J."/>
            <person name="Weeks D."/>
            <person name="Yamada T."/>
            <person name="Claverie J.M."/>
            <person name="Grigoriev I."/>
            <person name="Van Etten J."/>
            <person name="Lomsadze A."/>
            <person name="Borodovsky M."/>
        </authorList>
    </citation>
    <scope>NUCLEOTIDE SEQUENCE [LARGE SCALE GENOMIC DNA]</scope>
    <source>
        <strain evidence="4 5">C-169</strain>
    </source>
</reference>
<dbReference type="AlphaFoldDB" id="I0YNT1"/>
<dbReference type="KEGG" id="csl:COCSUDRAFT_67454"/>
<protein>
    <recommendedName>
        <fullName evidence="3">Alpha/beta hydrolase fold-3 domain-containing protein</fullName>
    </recommendedName>
</protein>
<evidence type="ECO:0000259" key="3">
    <source>
        <dbReference type="Pfam" id="PF07859"/>
    </source>
</evidence>
<dbReference type="InterPro" id="IPR050300">
    <property type="entry name" value="GDXG_lipolytic_enzyme"/>
</dbReference>
<dbReference type="Pfam" id="PF07859">
    <property type="entry name" value="Abhydrolase_3"/>
    <property type="match status" value="1"/>
</dbReference>
<keyword evidence="2" id="KW-0378">Hydrolase</keyword>
<dbReference type="GO" id="GO:0016787">
    <property type="term" value="F:hydrolase activity"/>
    <property type="evidence" value="ECO:0007669"/>
    <property type="project" value="UniProtKB-KW"/>
</dbReference>
<dbReference type="eggNOG" id="KOG1515">
    <property type="taxonomic scope" value="Eukaryota"/>
</dbReference>
<evidence type="ECO:0000256" key="1">
    <source>
        <dbReference type="ARBA" id="ARBA00010515"/>
    </source>
</evidence>
<dbReference type="PANTHER" id="PTHR48081">
    <property type="entry name" value="AB HYDROLASE SUPERFAMILY PROTEIN C4A8.06C"/>
    <property type="match status" value="1"/>
</dbReference>
<evidence type="ECO:0000313" key="4">
    <source>
        <dbReference type="EMBL" id="EIE20050.1"/>
    </source>
</evidence>
<dbReference type="OrthoDB" id="6495301at2759"/>